<dbReference type="GO" id="GO:0003906">
    <property type="term" value="F:DNA-(apurinic or apyrimidinic site) endonuclease activity"/>
    <property type="evidence" value="ECO:0007669"/>
    <property type="project" value="TreeGrafter"/>
</dbReference>
<dbReference type="GO" id="GO:0003677">
    <property type="term" value="F:DNA binding"/>
    <property type="evidence" value="ECO:0007669"/>
    <property type="project" value="InterPro"/>
</dbReference>
<dbReference type="OrthoDB" id="7663182at2759"/>
<dbReference type="HAMAP" id="MF_00152">
    <property type="entry name" value="Nfo"/>
    <property type="match status" value="1"/>
</dbReference>
<proteinExistence type="inferred from homology"/>
<feature type="compositionally biased region" description="Basic and acidic residues" evidence="9">
    <location>
        <begin position="507"/>
        <end position="517"/>
    </location>
</feature>
<evidence type="ECO:0000259" key="10">
    <source>
        <dbReference type="Pfam" id="PF01261"/>
    </source>
</evidence>
<keyword evidence="6" id="KW-0378">Hydrolase</keyword>
<dbReference type="GO" id="GO:0008270">
    <property type="term" value="F:zinc ion binding"/>
    <property type="evidence" value="ECO:0007669"/>
    <property type="project" value="InterPro"/>
</dbReference>
<dbReference type="OMA" id="SCCESAH"/>
<dbReference type="STRING" id="1037660.A0A066WDQ8"/>
<dbReference type="PANTHER" id="PTHR21445">
    <property type="entry name" value="ENDONUCLEASE IV ENDODEOXYRIBONUCLEASE IV"/>
    <property type="match status" value="1"/>
</dbReference>
<keyword evidence="12" id="KW-1185">Reference proteome</keyword>
<dbReference type="InterPro" id="IPR018246">
    <property type="entry name" value="AP_endonuc_F2_Zn_BS"/>
</dbReference>
<dbReference type="InterPro" id="IPR013022">
    <property type="entry name" value="Xyl_isomerase-like_TIM-brl"/>
</dbReference>
<dbReference type="GO" id="GO:0005739">
    <property type="term" value="C:mitochondrion"/>
    <property type="evidence" value="ECO:0007669"/>
    <property type="project" value="TreeGrafter"/>
</dbReference>
<evidence type="ECO:0000256" key="6">
    <source>
        <dbReference type="ARBA" id="ARBA00022801"/>
    </source>
</evidence>
<dbReference type="RefSeq" id="XP_013244246.1">
    <property type="nucleotide sequence ID" value="XM_013388792.1"/>
</dbReference>
<dbReference type="EMBL" id="JMSN01000023">
    <property type="protein sequence ID" value="KDN48880.1"/>
    <property type="molecule type" value="Genomic_DNA"/>
</dbReference>
<evidence type="ECO:0000256" key="8">
    <source>
        <dbReference type="ARBA" id="ARBA00023204"/>
    </source>
</evidence>
<dbReference type="GO" id="GO:0006284">
    <property type="term" value="P:base-excision repair"/>
    <property type="evidence" value="ECO:0007669"/>
    <property type="project" value="TreeGrafter"/>
</dbReference>
<dbReference type="CDD" id="cd00019">
    <property type="entry name" value="AP2Ec"/>
    <property type="match status" value="1"/>
</dbReference>
<dbReference type="FunFam" id="3.20.20.150:FF:000001">
    <property type="entry name" value="Probable endonuclease 4"/>
    <property type="match status" value="1"/>
</dbReference>
<feature type="domain" description="Xylose isomerase-like TIM barrel" evidence="10">
    <location>
        <begin position="200"/>
        <end position="477"/>
    </location>
</feature>
<gene>
    <name evidence="11" type="ORF">K437DRAFT_255436</name>
</gene>
<dbReference type="HOGENOM" id="CLU_025885_1_3_1"/>
<dbReference type="GeneID" id="25264148"/>
<evidence type="ECO:0000256" key="3">
    <source>
        <dbReference type="ARBA" id="ARBA00021759"/>
    </source>
</evidence>
<evidence type="ECO:0000256" key="7">
    <source>
        <dbReference type="ARBA" id="ARBA00022833"/>
    </source>
</evidence>
<feature type="compositionally biased region" description="Low complexity" evidence="9">
    <location>
        <begin position="23"/>
        <end position="36"/>
    </location>
</feature>
<feature type="compositionally biased region" description="Low complexity" evidence="9">
    <location>
        <begin position="523"/>
        <end position="535"/>
    </location>
</feature>
<comment type="similarity">
    <text evidence="2">Belongs to the AP endonuclease 2 family.</text>
</comment>
<organism evidence="11 12">
    <name type="scientific">Tilletiaria anomala (strain ATCC 24038 / CBS 436.72 / UBC 951)</name>
    <dbReference type="NCBI Taxonomy" id="1037660"/>
    <lineage>
        <taxon>Eukaryota</taxon>
        <taxon>Fungi</taxon>
        <taxon>Dikarya</taxon>
        <taxon>Basidiomycota</taxon>
        <taxon>Ustilaginomycotina</taxon>
        <taxon>Exobasidiomycetes</taxon>
        <taxon>Georgefischeriales</taxon>
        <taxon>Tilletiariaceae</taxon>
        <taxon>Tilletiaria</taxon>
    </lineage>
</organism>
<protein>
    <recommendedName>
        <fullName evidence="3">Apurinic-apyrimidinic endonuclease 1</fullName>
    </recommendedName>
</protein>
<keyword evidence="4" id="KW-0479">Metal-binding</keyword>
<feature type="compositionally biased region" description="Acidic residues" evidence="9">
    <location>
        <begin position="552"/>
        <end position="565"/>
    </location>
</feature>
<dbReference type="InterPro" id="IPR001719">
    <property type="entry name" value="AP_endonuc_2"/>
</dbReference>
<accession>A0A066WDQ8</accession>
<feature type="compositionally biased region" description="Basic and acidic residues" evidence="9">
    <location>
        <begin position="63"/>
        <end position="77"/>
    </location>
</feature>
<comment type="cofactor">
    <cofactor evidence="1">
        <name>Zn(2+)</name>
        <dbReference type="ChEBI" id="CHEBI:29105"/>
    </cofactor>
</comment>
<evidence type="ECO:0000313" key="11">
    <source>
        <dbReference type="EMBL" id="KDN48880.1"/>
    </source>
</evidence>
<dbReference type="Pfam" id="PF01261">
    <property type="entry name" value="AP_endonuc_2"/>
    <property type="match status" value="1"/>
</dbReference>
<dbReference type="Gene3D" id="3.20.20.150">
    <property type="entry name" value="Divalent-metal-dependent TIM barrel enzymes"/>
    <property type="match status" value="1"/>
</dbReference>
<dbReference type="NCBIfam" id="TIGR00587">
    <property type="entry name" value="nfo"/>
    <property type="match status" value="1"/>
</dbReference>
<evidence type="ECO:0000256" key="2">
    <source>
        <dbReference type="ARBA" id="ARBA00005340"/>
    </source>
</evidence>
<evidence type="ECO:0000256" key="4">
    <source>
        <dbReference type="ARBA" id="ARBA00022723"/>
    </source>
</evidence>
<feature type="region of interest" description="Disordered" evidence="9">
    <location>
        <begin position="1"/>
        <end position="80"/>
    </location>
</feature>
<evidence type="ECO:0000256" key="1">
    <source>
        <dbReference type="ARBA" id="ARBA00001947"/>
    </source>
</evidence>
<keyword evidence="5" id="KW-0227">DNA damage</keyword>
<keyword evidence="8" id="KW-0234">DNA repair</keyword>
<keyword evidence="7" id="KW-0862">Zinc</keyword>
<reference evidence="11 12" key="1">
    <citation type="submission" date="2014-05" db="EMBL/GenBank/DDBJ databases">
        <title>Draft genome sequence of a rare smut relative, Tilletiaria anomala UBC 951.</title>
        <authorList>
            <consortium name="DOE Joint Genome Institute"/>
            <person name="Toome M."/>
            <person name="Kuo A."/>
            <person name="Henrissat B."/>
            <person name="Lipzen A."/>
            <person name="Tritt A."/>
            <person name="Yoshinaga Y."/>
            <person name="Zane M."/>
            <person name="Barry K."/>
            <person name="Grigoriev I.V."/>
            <person name="Spatafora J.W."/>
            <person name="Aimea M.C."/>
        </authorList>
    </citation>
    <scope>NUCLEOTIDE SEQUENCE [LARGE SCALE GENOMIC DNA]</scope>
    <source>
        <strain evidence="11 12">UBC 951</strain>
    </source>
</reference>
<dbReference type="InParanoid" id="A0A066WDQ8"/>
<evidence type="ECO:0000256" key="9">
    <source>
        <dbReference type="SAM" id="MobiDB-lite"/>
    </source>
</evidence>
<keyword evidence="11" id="KW-0255">Endonuclease</keyword>
<dbReference type="InterPro" id="IPR036237">
    <property type="entry name" value="Xyl_isomerase-like_sf"/>
</dbReference>
<dbReference type="SMART" id="SM00518">
    <property type="entry name" value="AP2Ec"/>
    <property type="match status" value="1"/>
</dbReference>
<dbReference type="PROSITE" id="PS00729">
    <property type="entry name" value="AP_NUCLEASE_F2_1"/>
    <property type="match status" value="1"/>
</dbReference>
<name>A0A066WDQ8_TILAU</name>
<dbReference type="PROSITE" id="PS51432">
    <property type="entry name" value="AP_NUCLEASE_F2_4"/>
    <property type="match status" value="1"/>
</dbReference>
<feature type="region of interest" description="Disordered" evidence="9">
    <location>
        <begin position="132"/>
        <end position="163"/>
    </location>
</feature>
<dbReference type="SUPFAM" id="SSF51658">
    <property type="entry name" value="Xylose isomerase-like"/>
    <property type="match status" value="1"/>
</dbReference>
<keyword evidence="11" id="KW-0540">Nuclease</keyword>
<comment type="caution">
    <text evidence="11">The sequence shown here is derived from an EMBL/GenBank/DDBJ whole genome shotgun (WGS) entry which is preliminary data.</text>
</comment>
<evidence type="ECO:0000256" key="5">
    <source>
        <dbReference type="ARBA" id="ARBA00022763"/>
    </source>
</evidence>
<feature type="region of interest" description="Disordered" evidence="9">
    <location>
        <begin position="507"/>
        <end position="565"/>
    </location>
</feature>
<dbReference type="Proteomes" id="UP000027361">
    <property type="component" value="Unassembled WGS sequence"/>
</dbReference>
<sequence length="565" mass="60833">MSAPTPRRSSRRSVTHASIATPTEVVTTVSRSSTVEGNKPALLPSSITAANGTTRGGKGKGKAKTEEPQDPTSKLEDCVTSSVVEEFKPAERGRKRKAEIGPGNTTVKIEAAGEQQTLTERGRKIAVKFEGKDEEGVPAGDTPEAKAASFSLHGQKKRSKKEIPTPNSIVPLFARNTTSKHWIGAHVSSAGGPQNALLNALKIGANAVSMFVRPKMQWAAKPMDEANVREFGTIAGEHRFNWQDRQDGAVSVAKKGANVMPHGCYLINLGNPDKAKQDKAMEAFVDDVSRCHQLGIKLYNFHPGSTCGDCTKNEGIASVAACINAVHQRIPSVVIVLENMAGAGNIIGGSFSELKAIMDLVHDKLRVGVCIDTAHAFAAGYDLRSAEAYAATMSELDATIGFSNVLGMHLNDSKVELGSRKDRHENIGAGCIGLKAFWRIMNDDRLAGIPCVLETPAGKDCDEETMHGVWAREIRMLYLLEGLPEDETATEWDKVRSLVKEVQDVKRAWEQKKDSKGGKKSNAAGVKARAVVNAKAKTKGKGNVKSIKQNEEDADEESSDLSEEE</sequence>
<dbReference type="FunCoup" id="A0A066WDQ8">
    <property type="interactions" value="319"/>
</dbReference>
<dbReference type="PANTHER" id="PTHR21445:SF0">
    <property type="entry name" value="APURINIC-APYRIMIDINIC ENDONUCLEASE"/>
    <property type="match status" value="1"/>
</dbReference>
<dbReference type="AlphaFoldDB" id="A0A066WDQ8"/>
<evidence type="ECO:0000313" key="12">
    <source>
        <dbReference type="Proteomes" id="UP000027361"/>
    </source>
</evidence>
<dbReference type="GO" id="GO:0005634">
    <property type="term" value="C:nucleus"/>
    <property type="evidence" value="ECO:0007669"/>
    <property type="project" value="TreeGrafter"/>
</dbReference>
<dbReference type="PROSITE" id="PS00731">
    <property type="entry name" value="AP_NUCLEASE_F2_3"/>
    <property type="match status" value="1"/>
</dbReference>
<dbReference type="GO" id="GO:0008081">
    <property type="term" value="F:phosphoric diester hydrolase activity"/>
    <property type="evidence" value="ECO:0007669"/>
    <property type="project" value="TreeGrafter"/>
</dbReference>